<evidence type="ECO:0000313" key="2">
    <source>
        <dbReference type="EMBL" id="NWK05322.1"/>
    </source>
</evidence>
<reference evidence="2 3" key="1">
    <citation type="journal article" date="2019" name="Environ. Microbiol.">
        <title>Genomics insights into ecotype formation of ammonia-oxidizing archaea in the deep ocean.</title>
        <authorList>
            <person name="Wang Y."/>
            <person name="Huang J.M."/>
            <person name="Cui G.J."/>
            <person name="Nunoura T."/>
            <person name="Takaki Y."/>
            <person name="Li W.L."/>
            <person name="Li J."/>
            <person name="Gao Z.M."/>
            <person name="Takai K."/>
            <person name="Zhang A.Q."/>
            <person name="Stepanauskas R."/>
        </authorList>
    </citation>
    <scope>NUCLEOTIDE SEQUENCE [LARGE SCALE GENOMIC DNA]</scope>
    <source>
        <strain evidence="2 3">F20</strain>
    </source>
</reference>
<dbReference type="InterPro" id="IPR016040">
    <property type="entry name" value="NAD(P)-bd_dom"/>
</dbReference>
<proteinExistence type="predicted"/>
<dbReference type="PANTHER" id="PTHR43000">
    <property type="entry name" value="DTDP-D-GLUCOSE 4,6-DEHYDRATASE-RELATED"/>
    <property type="match status" value="1"/>
</dbReference>
<dbReference type="Pfam" id="PF16363">
    <property type="entry name" value="GDP_Man_Dehyd"/>
    <property type="match status" value="1"/>
</dbReference>
<dbReference type="EMBL" id="JACASX010000006">
    <property type="protein sequence ID" value="NWK05322.1"/>
    <property type="molecule type" value="Genomic_DNA"/>
</dbReference>
<sequence length="322" mass="36309">MRIFITGTTGFLGQQLSNSLIKKGHKIGTLARNIAKSDRAIASNTESMIQGEKHKGISYYFGDLTDYLNIQDVLTNFKPDVIVHLAAQTSVAYSFTHTTEIFNVNFLGVVNMAEAARRVLPKLKRFIFSGSVEEYGIQTKFPTKETAELMAASPYGVAKIAAEKHLKYLYQAYGFPAIIFRNANSYGRRYNHQFVIESMIYQMRQGKSPIKLGDPTPYRDFIFEPDLLSAYISAAESNNKKIIGESINIGTGKSLSIKQLGEKIRKITGYKGKIQWNSFPKRSLEIPKLEVDNTKAKKLLKWKPKFTLDQGLKITASYYTNN</sequence>
<dbReference type="AlphaFoldDB" id="A0A7K4NQI8"/>
<accession>A0A7K4NQI8</accession>
<dbReference type="Gene3D" id="3.40.50.720">
    <property type="entry name" value="NAD(P)-binding Rossmann-like Domain"/>
    <property type="match status" value="1"/>
</dbReference>
<evidence type="ECO:0000259" key="1">
    <source>
        <dbReference type="Pfam" id="PF16363"/>
    </source>
</evidence>
<organism evidence="2 3">
    <name type="scientific">Marine Group I thaumarchaeote</name>
    <dbReference type="NCBI Taxonomy" id="2511932"/>
    <lineage>
        <taxon>Archaea</taxon>
        <taxon>Nitrososphaerota</taxon>
        <taxon>Marine Group I</taxon>
    </lineage>
</organism>
<feature type="domain" description="NAD(P)-binding" evidence="1">
    <location>
        <begin position="4"/>
        <end position="314"/>
    </location>
</feature>
<dbReference type="Proteomes" id="UP000526196">
    <property type="component" value="Unassembled WGS sequence"/>
</dbReference>
<dbReference type="InterPro" id="IPR036291">
    <property type="entry name" value="NAD(P)-bd_dom_sf"/>
</dbReference>
<gene>
    <name evidence="2" type="ORF">HX833_04440</name>
</gene>
<name>A0A7K4NQI8_9ARCH</name>
<protein>
    <submittedName>
        <fullName evidence="2">NAD(P)-dependent oxidoreductase</fullName>
    </submittedName>
</protein>
<evidence type="ECO:0000313" key="3">
    <source>
        <dbReference type="Proteomes" id="UP000526196"/>
    </source>
</evidence>
<comment type="caution">
    <text evidence="2">The sequence shown here is derived from an EMBL/GenBank/DDBJ whole genome shotgun (WGS) entry which is preliminary data.</text>
</comment>
<dbReference type="SUPFAM" id="SSF51735">
    <property type="entry name" value="NAD(P)-binding Rossmann-fold domains"/>
    <property type="match status" value="1"/>
</dbReference>